<evidence type="ECO:0000259" key="3">
    <source>
        <dbReference type="SMART" id="SM00892"/>
    </source>
</evidence>
<dbReference type="InterPro" id="IPR001604">
    <property type="entry name" value="Endo_G_ENPP1-like_dom"/>
</dbReference>
<dbReference type="InterPro" id="IPR020821">
    <property type="entry name" value="ENPP1-3/EXOG-like_nuc-like"/>
</dbReference>
<protein>
    <recommendedName>
        <fullName evidence="6">Endonuclease domain-containing 1 protein</fullName>
    </recommendedName>
</protein>
<dbReference type="InterPro" id="IPR044925">
    <property type="entry name" value="His-Me_finger_sf"/>
</dbReference>
<feature type="signal peptide" evidence="1">
    <location>
        <begin position="1"/>
        <end position="19"/>
    </location>
</feature>
<dbReference type="PANTHER" id="PTHR21472:SF30">
    <property type="entry name" value="ENDONUCLEASE DOMAIN-CONTAINING 1 PROTEIN-RELATED"/>
    <property type="match status" value="1"/>
</dbReference>
<dbReference type="Ensembl" id="ENSCCRT00015075597.1">
    <property type="protein sequence ID" value="ENSCCRP00015073218.1"/>
    <property type="gene ID" value="ENSCCRG00015029664.1"/>
</dbReference>
<evidence type="ECO:0000256" key="1">
    <source>
        <dbReference type="SAM" id="SignalP"/>
    </source>
</evidence>
<name>A0A8C1X2N8_CYPCA</name>
<feature type="domain" description="DNA/RNA non-specific endonuclease/pyrophosphatase/phosphodiesterase" evidence="3">
    <location>
        <begin position="66"/>
        <end position="263"/>
    </location>
</feature>
<feature type="chain" id="PRO_5034859420" description="Endonuclease domain-containing 1 protein" evidence="1">
    <location>
        <begin position="20"/>
        <end position="275"/>
    </location>
</feature>
<evidence type="ECO:0000313" key="4">
    <source>
        <dbReference type="Ensembl" id="ENSCCRP00015073218.1"/>
    </source>
</evidence>
<dbReference type="GO" id="GO:0046872">
    <property type="term" value="F:metal ion binding"/>
    <property type="evidence" value="ECO:0007669"/>
    <property type="project" value="InterPro"/>
</dbReference>
<evidence type="ECO:0000313" key="5">
    <source>
        <dbReference type="Proteomes" id="UP000694700"/>
    </source>
</evidence>
<sequence length="275" mass="31694">MKHLVFLLLLSSVCFFASSEVVDNNFSKCKEFFLNTAPPDFTPPADVSVKPICQCVWVKENKQTLKKYMYATLYSMTWKIPVYSAYVFASPNKQRQDLWYIEPQLFEKIINNVYFEKSETGTNQALNSDYEKSDYDKGHLYPVLHTNNQHSMQATSTLTNAAPQKSEFNRVAWLRHEEAVIKDLESCGGPAYVVTGVVPDMQAPKLKNRVYVSKYYWRATCCLKNNQYTGKGYYGPDDKGQVQELTIQKLEDELNGCKKKKKLFFEISGDSDVFY</sequence>
<dbReference type="AlphaFoldDB" id="A0A8C1X2N8"/>
<dbReference type="InterPro" id="IPR044929">
    <property type="entry name" value="DNA/RNA_non-sp_Endonuclease_sf"/>
</dbReference>
<dbReference type="GO" id="GO:0016787">
    <property type="term" value="F:hydrolase activity"/>
    <property type="evidence" value="ECO:0007669"/>
    <property type="project" value="InterPro"/>
</dbReference>
<dbReference type="PANTHER" id="PTHR21472">
    <property type="entry name" value="ENDONUCLEASE DOMAIN-CONTAINING 1 PROTEIN ENDOD1"/>
    <property type="match status" value="1"/>
</dbReference>
<dbReference type="SMART" id="SM00892">
    <property type="entry name" value="Endonuclease_NS"/>
    <property type="match status" value="1"/>
</dbReference>
<dbReference type="SUPFAM" id="SSF54060">
    <property type="entry name" value="His-Me finger endonucleases"/>
    <property type="match status" value="1"/>
</dbReference>
<accession>A0A8C1X2N8</accession>
<evidence type="ECO:0000259" key="2">
    <source>
        <dbReference type="SMART" id="SM00477"/>
    </source>
</evidence>
<dbReference type="SMART" id="SM00477">
    <property type="entry name" value="NUC"/>
    <property type="match status" value="1"/>
</dbReference>
<proteinExistence type="predicted"/>
<dbReference type="GO" id="GO:0003676">
    <property type="term" value="F:nucleic acid binding"/>
    <property type="evidence" value="ECO:0007669"/>
    <property type="project" value="InterPro"/>
</dbReference>
<keyword evidence="1" id="KW-0732">Signal</keyword>
<dbReference type="InterPro" id="IPR039015">
    <property type="entry name" value="ENDOD1"/>
</dbReference>
<evidence type="ECO:0008006" key="6">
    <source>
        <dbReference type="Google" id="ProtNLM"/>
    </source>
</evidence>
<reference evidence="4" key="1">
    <citation type="submission" date="2025-08" db="UniProtKB">
        <authorList>
            <consortium name="Ensembl"/>
        </authorList>
    </citation>
    <scope>IDENTIFICATION</scope>
</reference>
<dbReference type="Pfam" id="PF01223">
    <property type="entry name" value="Endonuclease_NS"/>
    <property type="match status" value="1"/>
</dbReference>
<feature type="domain" description="ENPP1-3/EXOG-like endonuclease/phosphodiesterase" evidence="2">
    <location>
        <begin position="67"/>
        <end position="271"/>
    </location>
</feature>
<dbReference type="Gene3D" id="3.40.570.10">
    <property type="entry name" value="Extracellular Endonuclease, subunit A"/>
    <property type="match status" value="1"/>
</dbReference>
<organism evidence="4 5">
    <name type="scientific">Cyprinus carpio</name>
    <name type="common">Common carp</name>
    <dbReference type="NCBI Taxonomy" id="7962"/>
    <lineage>
        <taxon>Eukaryota</taxon>
        <taxon>Metazoa</taxon>
        <taxon>Chordata</taxon>
        <taxon>Craniata</taxon>
        <taxon>Vertebrata</taxon>
        <taxon>Euteleostomi</taxon>
        <taxon>Actinopterygii</taxon>
        <taxon>Neopterygii</taxon>
        <taxon>Teleostei</taxon>
        <taxon>Ostariophysi</taxon>
        <taxon>Cypriniformes</taxon>
        <taxon>Cyprinidae</taxon>
        <taxon>Cyprininae</taxon>
        <taxon>Cyprinus</taxon>
    </lineage>
</organism>
<dbReference type="Proteomes" id="UP000694700">
    <property type="component" value="Unplaced"/>
</dbReference>